<keyword evidence="3" id="KW-1185">Reference proteome</keyword>
<dbReference type="OMA" id="LATENFM"/>
<reference evidence="2" key="2">
    <citation type="submission" date="2025-09" db="UniProtKB">
        <authorList>
            <consortium name="Ensembl"/>
        </authorList>
    </citation>
    <scope>IDENTIFICATION</scope>
</reference>
<dbReference type="GeneTree" id="ENSGT01110000269771"/>
<dbReference type="Proteomes" id="UP000261340">
    <property type="component" value="Unplaced"/>
</dbReference>
<evidence type="ECO:0000313" key="3">
    <source>
        <dbReference type="Proteomes" id="UP000261340"/>
    </source>
</evidence>
<reference evidence="2" key="1">
    <citation type="submission" date="2025-08" db="UniProtKB">
        <authorList>
            <consortium name="Ensembl"/>
        </authorList>
    </citation>
    <scope>IDENTIFICATION</scope>
</reference>
<dbReference type="InterPro" id="IPR023346">
    <property type="entry name" value="Lysozyme-like_dom_sf"/>
</dbReference>
<dbReference type="STRING" id="61819.ENSACIP00000016146"/>
<evidence type="ECO:0000256" key="1">
    <source>
        <dbReference type="SAM" id="SignalP"/>
    </source>
</evidence>
<sequence>MRVQVVVLLVVLGCSWARGRIVSKCELRDKLIQAISSLPQKAKESGLGGGNFVAKNHDIREKRDVSSSLAEQEVWTLYGVFQLCNELACSDGTNPSPNVCQINCTSETSPFTIF</sequence>
<evidence type="ECO:0000313" key="2">
    <source>
        <dbReference type="Ensembl" id="ENSACIP00000016146.1"/>
    </source>
</evidence>
<protein>
    <submittedName>
        <fullName evidence="2">Uncharacterized protein</fullName>
    </submittedName>
</protein>
<feature type="chain" id="PRO_5018768026" evidence="1">
    <location>
        <begin position="20"/>
        <end position="114"/>
    </location>
</feature>
<dbReference type="SUPFAM" id="SSF53955">
    <property type="entry name" value="Lysozyme-like"/>
    <property type="match status" value="1"/>
</dbReference>
<proteinExistence type="predicted"/>
<feature type="signal peptide" evidence="1">
    <location>
        <begin position="1"/>
        <end position="19"/>
    </location>
</feature>
<dbReference type="AlphaFoldDB" id="A0A3Q0RZG3"/>
<keyword evidence="1" id="KW-0732">Signal</keyword>
<dbReference type="Ensembl" id="ENSACIT00000016573.1">
    <property type="protein sequence ID" value="ENSACIP00000016146.1"/>
    <property type="gene ID" value="ENSACIG00000012558.1"/>
</dbReference>
<accession>A0A3Q0RZG3</accession>
<organism evidence="2 3">
    <name type="scientific">Amphilophus citrinellus</name>
    <name type="common">Midas cichlid</name>
    <name type="synonym">Cichlasoma citrinellum</name>
    <dbReference type="NCBI Taxonomy" id="61819"/>
    <lineage>
        <taxon>Eukaryota</taxon>
        <taxon>Metazoa</taxon>
        <taxon>Chordata</taxon>
        <taxon>Craniata</taxon>
        <taxon>Vertebrata</taxon>
        <taxon>Euteleostomi</taxon>
        <taxon>Actinopterygii</taxon>
        <taxon>Neopterygii</taxon>
        <taxon>Teleostei</taxon>
        <taxon>Neoteleostei</taxon>
        <taxon>Acanthomorphata</taxon>
        <taxon>Ovalentaria</taxon>
        <taxon>Cichlomorphae</taxon>
        <taxon>Cichliformes</taxon>
        <taxon>Cichlidae</taxon>
        <taxon>New World cichlids</taxon>
        <taxon>Cichlasomatinae</taxon>
        <taxon>Heroini</taxon>
        <taxon>Amphilophus</taxon>
    </lineage>
</organism>
<name>A0A3Q0RZG3_AMPCI</name>
<dbReference type="Gene3D" id="1.10.530.10">
    <property type="match status" value="1"/>
</dbReference>